<dbReference type="AlphaFoldDB" id="A0A2T0MKM1"/>
<dbReference type="InterPro" id="IPR001466">
    <property type="entry name" value="Beta-lactam-related"/>
</dbReference>
<dbReference type="Pfam" id="PF00144">
    <property type="entry name" value="Beta-lactamase"/>
    <property type="match status" value="1"/>
</dbReference>
<dbReference type="RefSeq" id="WP_219912313.1">
    <property type="nucleotide sequence ID" value="NZ_PVNG01000024.1"/>
</dbReference>
<name>A0A2T0MKM1_9ACTN</name>
<dbReference type="PROSITE" id="PS51257">
    <property type="entry name" value="PROKAR_LIPOPROTEIN"/>
    <property type="match status" value="1"/>
</dbReference>
<feature type="domain" description="Beta-lactamase-related" evidence="2">
    <location>
        <begin position="48"/>
        <end position="342"/>
    </location>
</feature>
<dbReference type="PANTHER" id="PTHR46825:SF9">
    <property type="entry name" value="BETA-LACTAMASE-RELATED DOMAIN-CONTAINING PROTEIN"/>
    <property type="match status" value="1"/>
</dbReference>
<keyword evidence="4" id="KW-1185">Reference proteome</keyword>
<dbReference type="Gene3D" id="3.40.710.10">
    <property type="entry name" value="DD-peptidase/beta-lactamase superfamily"/>
    <property type="match status" value="1"/>
</dbReference>
<evidence type="ECO:0000313" key="4">
    <source>
        <dbReference type="Proteomes" id="UP000238312"/>
    </source>
</evidence>
<evidence type="ECO:0000256" key="1">
    <source>
        <dbReference type="SAM" id="SignalP"/>
    </source>
</evidence>
<feature type="chain" id="PRO_5015605630" evidence="1">
    <location>
        <begin position="22"/>
        <end position="377"/>
    </location>
</feature>
<gene>
    <name evidence="3" type="ORF">B0I32_124144</name>
</gene>
<comment type="caution">
    <text evidence="3">The sequence shown here is derived from an EMBL/GenBank/DDBJ whole genome shotgun (WGS) entry which is preliminary data.</text>
</comment>
<dbReference type="SUPFAM" id="SSF56601">
    <property type="entry name" value="beta-lactamase/transpeptidase-like"/>
    <property type="match status" value="1"/>
</dbReference>
<evidence type="ECO:0000313" key="3">
    <source>
        <dbReference type="EMBL" id="PRX58156.1"/>
    </source>
</evidence>
<reference evidence="3 4" key="1">
    <citation type="submission" date="2018-03" db="EMBL/GenBank/DDBJ databases">
        <title>Genomic Encyclopedia of Type Strains, Phase III (KMG-III): the genomes of soil and plant-associated and newly described type strains.</title>
        <authorList>
            <person name="Whitman W."/>
        </authorList>
    </citation>
    <scope>NUCLEOTIDE SEQUENCE [LARGE SCALE GENOMIC DNA]</scope>
    <source>
        <strain evidence="3 4">CGMCC 4.7104</strain>
    </source>
</reference>
<feature type="signal peptide" evidence="1">
    <location>
        <begin position="1"/>
        <end position="21"/>
    </location>
</feature>
<organism evidence="3 4">
    <name type="scientific">Nonomuraea fuscirosea</name>
    <dbReference type="NCBI Taxonomy" id="1291556"/>
    <lineage>
        <taxon>Bacteria</taxon>
        <taxon>Bacillati</taxon>
        <taxon>Actinomycetota</taxon>
        <taxon>Actinomycetes</taxon>
        <taxon>Streptosporangiales</taxon>
        <taxon>Streptosporangiaceae</taxon>
        <taxon>Nonomuraea</taxon>
    </lineage>
</organism>
<dbReference type="InterPro" id="IPR012338">
    <property type="entry name" value="Beta-lactam/transpept-like"/>
</dbReference>
<dbReference type="EMBL" id="PVNG01000024">
    <property type="protein sequence ID" value="PRX58156.1"/>
    <property type="molecule type" value="Genomic_DNA"/>
</dbReference>
<evidence type="ECO:0000259" key="2">
    <source>
        <dbReference type="Pfam" id="PF00144"/>
    </source>
</evidence>
<dbReference type="Proteomes" id="UP000238312">
    <property type="component" value="Unassembled WGS sequence"/>
</dbReference>
<dbReference type="InterPro" id="IPR050491">
    <property type="entry name" value="AmpC-like"/>
</dbReference>
<keyword evidence="1" id="KW-0732">Signal</keyword>
<sequence length="377" mass="40619">MRWLRVGGVLLAAMTALTACGNGDVPCPANPGPIGVFVADTMPKEGSGTVMAARGGRIAYCEGFGLADRAAGVRASCDTVYDVMSITKQFTAAAILKLEMMGKLRVTDPIGRHLRQVPADKRPITLHQLLTHTAGLAEGLGDDYDVLSRDDFLTRALASKPQSAPGTAFHYSNMGYGLLAAIVEEVSGLGYENFLAERLFAPAGMTRTGYVLPTWEPARIAVEYDDRGAAHGRPIAHPWAQDGPYWNLRGNGGMLSTARDLLRWHRALSGTGVLSATAKRKMFSPQVRVPDSHDSYGYGWVISDTDAGRIAWHDGGNSWSLANLARSLDDDVMVFWASNHAYQRGRWNLEDLMEPLTWGVACRARTAAAPTSGGAGR</sequence>
<accession>A0A2T0MKM1</accession>
<protein>
    <submittedName>
        <fullName evidence="3">CubicO group peptidase (Beta-lactamase class C family)</fullName>
    </submittedName>
</protein>
<proteinExistence type="predicted"/>
<dbReference type="PANTHER" id="PTHR46825">
    <property type="entry name" value="D-ALANYL-D-ALANINE-CARBOXYPEPTIDASE/ENDOPEPTIDASE AMPH"/>
    <property type="match status" value="1"/>
</dbReference>